<dbReference type="RefSeq" id="WP_207289807.1">
    <property type="nucleotide sequence ID" value="NZ_CP071462.1"/>
</dbReference>
<name>A0A8A2VPR1_9EURY</name>
<evidence type="ECO:0000259" key="1">
    <source>
        <dbReference type="Pfam" id="PF08350"/>
    </source>
</evidence>
<gene>
    <name evidence="2" type="ORF">J0X25_03790</name>
</gene>
<dbReference type="Proteomes" id="UP000663203">
    <property type="component" value="Chromosome"/>
</dbReference>
<protein>
    <submittedName>
        <fullName evidence="2">MarR family transcriptional regulator</fullName>
    </submittedName>
</protein>
<sequence length="217" mass="23802">MIERAGNEFVLTPLGEVAAREVAEFQSTMETAWELAPILRATASHDVDVDIEAFAGATVTAAAPGNPYRPVNRFMSLVERTETLRGLDPAAINPLHVDELYERISTGMETEAVYPSTVVEELLTANPDRSLTVIESGNLTVWIHDDLPFGLTLCDDRIGVGVYDDETGLLRTYVDTESPAAREWAEDVYTTYRSEATPLTEAFDLSRLSSDSAESGR</sequence>
<feature type="domain" description="Methanogenesis regulatory protein FilR1 middle" evidence="1">
    <location>
        <begin position="67"/>
        <end position="194"/>
    </location>
</feature>
<dbReference type="AlphaFoldDB" id="A0A8A2VPR1"/>
<dbReference type="InterPro" id="IPR013561">
    <property type="entry name" value="FilR1_middle_dom"/>
</dbReference>
<evidence type="ECO:0000313" key="3">
    <source>
        <dbReference type="Proteomes" id="UP000663203"/>
    </source>
</evidence>
<proteinExistence type="predicted"/>
<dbReference type="KEGG" id="hakz:J0X25_03790"/>
<accession>A0A8A2VPR1</accession>
<dbReference type="Pfam" id="PF08350">
    <property type="entry name" value="FilR1_middle"/>
    <property type="match status" value="1"/>
</dbReference>
<dbReference type="GeneID" id="63186397"/>
<keyword evidence="3" id="KW-1185">Reference proteome</keyword>
<evidence type="ECO:0000313" key="2">
    <source>
        <dbReference type="EMBL" id="QSX00099.1"/>
    </source>
</evidence>
<dbReference type="EMBL" id="CP071462">
    <property type="protein sequence ID" value="QSX00099.1"/>
    <property type="molecule type" value="Genomic_DNA"/>
</dbReference>
<organism evidence="2 3">
    <name type="scientific">Haloterrigena alkaliphila</name>
    <dbReference type="NCBI Taxonomy" id="2816475"/>
    <lineage>
        <taxon>Archaea</taxon>
        <taxon>Methanobacteriati</taxon>
        <taxon>Methanobacteriota</taxon>
        <taxon>Stenosarchaea group</taxon>
        <taxon>Halobacteria</taxon>
        <taxon>Halobacteriales</taxon>
        <taxon>Natrialbaceae</taxon>
        <taxon>Haloterrigena</taxon>
    </lineage>
</organism>
<reference evidence="2 3" key="1">
    <citation type="submission" date="2021-03" db="EMBL/GenBank/DDBJ databases">
        <title>Haloterrigena longa sp. nov. and Haloterrigena limicola sp. nov., extremely halophilic archaea isolated from a salt lake.</title>
        <authorList>
            <person name="Henglin C."/>
        </authorList>
    </citation>
    <scope>NUCLEOTIDE SEQUENCE [LARGE SCALE GENOMIC DNA]</scope>
    <source>
        <strain evidence="2 3">KZCA68</strain>
    </source>
</reference>